<evidence type="ECO:0000256" key="8">
    <source>
        <dbReference type="ARBA" id="ARBA00022777"/>
    </source>
</evidence>
<dbReference type="CDD" id="cd00054">
    <property type="entry name" value="EGF_CA"/>
    <property type="match status" value="1"/>
</dbReference>
<feature type="chain" id="PRO_5041215603" evidence="14">
    <location>
        <begin position="21"/>
        <end position="580"/>
    </location>
</feature>
<dbReference type="GO" id="GO:0030247">
    <property type="term" value="F:polysaccharide binding"/>
    <property type="evidence" value="ECO:0007669"/>
    <property type="project" value="InterPro"/>
</dbReference>
<evidence type="ECO:0000256" key="13">
    <source>
        <dbReference type="SAM" id="Phobius"/>
    </source>
</evidence>
<keyword evidence="13" id="KW-1133">Transmembrane helix</keyword>
<dbReference type="GO" id="GO:0007166">
    <property type="term" value="P:cell surface receptor signaling pathway"/>
    <property type="evidence" value="ECO:0007669"/>
    <property type="project" value="InterPro"/>
</dbReference>
<dbReference type="PROSITE" id="PS00010">
    <property type="entry name" value="ASX_HYDROXYL"/>
    <property type="match status" value="1"/>
</dbReference>
<dbReference type="InterPro" id="IPR001881">
    <property type="entry name" value="EGF-like_Ca-bd_dom"/>
</dbReference>
<keyword evidence="9" id="KW-0067">ATP-binding</keyword>
<dbReference type="SMART" id="SM00179">
    <property type="entry name" value="EGF_CA"/>
    <property type="match status" value="1"/>
</dbReference>
<feature type="signal peptide" evidence="14">
    <location>
        <begin position="1"/>
        <end position="20"/>
    </location>
</feature>
<keyword evidence="10" id="KW-1015">Disulfide bond</keyword>
<proteinExistence type="predicted"/>
<name>A0AA38TI81_9ASTR</name>
<dbReference type="PROSITE" id="PS50026">
    <property type="entry name" value="EGF_3"/>
    <property type="match status" value="1"/>
</dbReference>
<evidence type="ECO:0000256" key="2">
    <source>
        <dbReference type="ARBA" id="ARBA00022527"/>
    </source>
</evidence>
<dbReference type="PANTHER" id="PTHR27005">
    <property type="entry name" value="WALL-ASSOCIATED RECEPTOR KINASE-LIKE 21"/>
    <property type="match status" value="1"/>
</dbReference>
<feature type="domain" description="Protein kinase" evidence="15">
    <location>
        <begin position="277"/>
        <end position="572"/>
    </location>
</feature>
<dbReference type="InterPro" id="IPR001245">
    <property type="entry name" value="Ser-Thr/Tyr_kinase_cat_dom"/>
</dbReference>
<accession>A0AA38TI81</accession>
<dbReference type="EMBL" id="JARYMX010000002">
    <property type="protein sequence ID" value="KAJ9560499.1"/>
    <property type="molecule type" value="Genomic_DNA"/>
</dbReference>
<evidence type="ECO:0000259" key="16">
    <source>
        <dbReference type="PROSITE" id="PS50026"/>
    </source>
</evidence>
<dbReference type="InterPro" id="IPR000742">
    <property type="entry name" value="EGF"/>
</dbReference>
<dbReference type="Pfam" id="PF07645">
    <property type="entry name" value="EGF_CA"/>
    <property type="match status" value="1"/>
</dbReference>
<dbReference type="GO" id="GO:0005886">
    <property type="term" value="C:plasma membrane"/>
    <property type="evidence" value="ECO:0007669"/>
    <property type="project" value="TreeGrafter"/>
</dbReference>
<keyword evidence="13" id="KW-0812">Transmembrane</keyword>
<keyword evidence="13" id="KW-0472">Membrane</keyword>
<evidence type="ECO:0000256" key="7">
    <source>
        <dbReference type="ARBA" id="ARBA00022741"/>
    </source>
</evidence>
<evidence type="ECO:0000259" key="15">
    <source>
        <dbReference type="PROSITE" id="PS50011"/>
    </source>
</evidence>
<evidence type="ECO:0000256" key="12">
    <source>
        <dbReference type="PROSITE-ProRule" id="PRU00076"/>
    </source>
</evidence>
<keyword evidence="3 12" id="KW-0245">EGF-like domain</keyword>
<organism evidence="17 18">
    <name type="scientific">Centaurea solstitialis</name>
    <name type="common">yellow star-thistle</name>
    <dbReference type="NCBI Taxonomy" id="347529"/>
    <lineage>
        <taxon>Eukaryota</taxon>
        <taxon>Viridiplantae</taxon>
        <taxon>Streptophyta</taxon>
        <taxon>Embryophyta</taxon>
        <taxon>Tracheophyta</taxon>
        <taxon>Spermatophyta</taxon>
        <taxon>Magnoliopsida</taxon>
        <taxon>eudicotyledons</taxon>
        <taxon>Gunneridae</taxon>
        <taxon>Pentapetalae</taxon>
        <taxon>asterids</taxon>
        <taxon>campanulids</taxon>
        <taxon>Asterales</taxon>
        <taxon>Asteraceae</taxon>
        <taxon>Carduoideae</taxon>
        <taxon>Cardueae</taxon>
        <taxon>Centaureinae</taxon>
        <taxon>Centaurea</taxon>
    </lineage>
</organism>
<evidence type="ECO:0000256" key="4">
    <source>
        <dbReference type="ARBA" id="ARBA00022679"/>
    </source>
</evidence>
<dbReference type="SUPFAM" id="SSF56112">
    <property type="entry name" value="Protein kinase-like (PK-like)"/>
    <property type="match status" value="1"/>
</dbReference>
<keyword evidence="5 14" id="KW-0732">Signal</keyword>
<sequence>MKFSQLLPLMQLLLIGLVHSADYRNISCPNKCGNVDIPYPFGTRKGCYLDESYHIECNSTTQIPYLKADYYPGVTEPIPSQVEVLEIKLDGQLRVALPIAYTYYSRGAVSFDSRTFVNVSKFPFSSTLNSLTGVGCDIKSRMMLADPQTSISCESDCNDPYIKNGSCLGHGCCQATIPEGMTSANIFVCSTKNHTKVEKGNYIFNTTDLRRMSKNLSFPVVLYWSVGDTTCKEAQKDIATYQCKENSVCNDVEGNVSGYRCKCSHGYTGNPYTKNGCEDVDECESAKLNNCLPGRCSNTNGNYACVCAKGFQRDAGKEGECVPLHKSKDRAVLVVLAGVCEGVVGSTVAMIFVYWGAKRRIRIKGRKDCFKKNGGIMLQEMLFKCEDPVNKGKIFTEEELKKATNNFSNAKIIGQGVMRCKAIKYFIDDEFTAKISDFGISRSVSLDQTHLSTSVKGTIGYMDPEYFRTGKLTEKSDVYSFGVVLMELLTGTKIKSLEIPLTTYKGAAAYLASLLTSDALALVLDDQLKKDEYVEVVNCVAKIAINCLDLEGKTRPTMSKSKREMIEREDWIETRQTKLS</sequence>
<reference evidence="17" key="1">
    <citation type="submission" date="2023-03" db="EMBL/GenBank/DDBJ databases">
        <title>Chromosome-scale reference genome and RAD-based genetic map of yellow starthistle (Centaurea solstitialis) reveal putative structural variation and QTLs associated with invader traits.</title>
        <authorList>
            <person name="Reatini B."/>
            <person name="Cang F.A."/>
            <person name="Jiang Q."/>
            <person name="Mckibben M.T.W."/>
            <person name="Barker M.S."/>
            <person name="Rieseberg L.H."/>
            <person name="Dlugosch K.M."/>
        </authorList>
    </citation>
    <scope>NUCLEOTIDE SEQUENCE</scope>
    <source>
        <strain evidence="17">CAN-66</strain>
        <tissue evidence="17">Leaf</tissue>
    </source>
</reference>
<gene>
    <name evidence="17" type="ORF">OSB04_005659</name>
</gene>
<dbReference type="FunFam" id="2.10.25.10:FF:000005">
    <property type="entry name" value="Fibrillin 2"/>
    <property type="match status" value="1"/>
</dbReference>
<dbReference type="SMART" id="SM00181">
    <property type="entry name" value="EGF"/>
    <property type="match status" value="2"/>
</dbReference>
<feature type="transmembrane region" description="Helical" evidence="13">
    <location>
        <begin position="331"/>
        <end position="357"/>
    </location>
</feature>
<evidence type="ECO:0000313" key="18">
    <source>
        <dbReference type="Proteomes" id="UP001172457"/>
    </source>
</evidence>
<protein>
    <submittedName>
        <fullName evidence="17">Uncharacterized protein</fullName>
    </submittedName>
</protein>
<evidence type="ECO:0000256" key="14">
    <source>
        <dbReference type="SAM" id="SignalP"/>
    </source>
</evidence>
<dbReference type="InterPro" id="IPR000719">
    <property type="entry name" value="Prot_kinase_dom"/>
</dbReference>
<evidence type="ECO:0000256" key="6">
    <source>
        <dbReference type="ARBA" id="ARBA00022737"/>
    </source>
</evidence>
<keyword evidence="11" id="KW-0325">Glycoprotein</keyword>
<dbReference type="SUPFAM" id="SSF57196">
    <property type="entry name" value="EGF/Laminin"/>
    <property type="match status" value="1"/>
</dbReference>
<evidence type="ECO:0000256" key="9">
    <source>
        <dbReference type="ARBA" id="ARBA00022840"/>
    </source>
</evidence>
<dbReference type="InterPro" id="IPR018097">
    <property type="entry name" value="EGF_Ca-bd_CS"/>
</dbReference>
<dbReference type="PROSITE" id="PS50011">
    <property type="entry name" value="PROTEIN_KINASE_DOM"/>
    <property type="match status" value="1"/>
</dbReference>
<evidence type="ECO:0000313" key="17">
    <source>
        <dbReference type="EMBL" id="KAJ9560499.1"/>
    </source>
</evidence>
<dbReference type="Pfam" id="PF07714">
    <property type="entry name" value="PK_Tyr_Ser-Thr"/>
    <property type="match status" value="1"/>
</dbReference>
<evidence type="ECO:0000256" key="1">
    <source>
        <dbReference type="ARBA" id="ARBA00004479"/>
    </source>
</evidence>
<dbReference type="PANTHER" id="PTHR27005:SF380">
    <property type="entry name" value="PROTEIN KINASE DOMAIN-CONTAINING PROTEIN"/>
    <property type="match status" value="1"/>
</dbReference>
<keyword evidence="18" id="KW-1185">Reference proteome</keyword>
<dbReference type="Proteomes" id="UP001172457">
    <property type="component" value="Chromosome 2"/>
</dbReference>
<feature type="domain" description="EGF-like" evidence="16">
    <location>
        <begin position="235"/>
        <end position="278"/>
    </location>
</feature>
<dbReference type="Gene3D" id="1.10.510.10">
    <property type="entry name" value="Transferase(Phosphotransferase) domain 1"/>
    <property type="match status" value="1"/>
</dbReference>
<dbReference type="InterPro" id="IPR000152">
    <property type="entry name" value="EGF-type_Asp/Asn_hydroxyl_site"/>
</dbReference>
<dbReference type="AlphaFoldDB" id="A0AA38TI81"/>
<comment type="subcellular location">
    <subcellularLocation>
        <location evidence="1">Membrane</location>
        <topology evidence="1">Single-pass type I membrane protein</topology>
    </subcellularLocation>
</comment>
<dbReference type="InterPro" id="IPR049883">
    <property type="entry name" value="NOTCH1_EGF-like"/>
</dbReference>
<evidence type="ECO:0000256" key="5">
    <source>
        <dbReference type="ARBA" id="ARBA00022729"/>
    </source>
</evidence>
<keyword evidence="7" id="KW-0547">Nucleotide-binding</keyword>
<keyword evidence="4" id="KW-0808">Transferase</keyword>
<comment type="caution">
    <text evidence="17">The sequence shown here is derived from an EMBL/GenBank/DDBJ whole genome shotgun (WGS) entry which is preliminary data.</text>
</comment>
<keyword evidence="6" id="KW-0677">Repeat</keyword>
<keyword evidence="2" id="KW-0723">Serine/threonine-protein kinase</keyword>
<evidence type="ECO:0000256" key="10">
    <source>
        <dbReference type="ARBA" id="ARBA00023157"/>
    </source>
</evidence>
<dbReference type="GO" id="GO:0005524">
    <property type="term" value="F:ATP binding"/>
    <property type="evidence" value="ECO:0007669"/>
    <property type="project" value="UniProtKB-KW"/>
</dbReference>
<keyword evidence="8" id="KW-0418">Kinase</keyword>
<dbReference type="Gene3D" id="2.10.25.10">
    <property type="entry name" value="Laminin"/>
    <property type="match status" value="1"/>
</dbReference>
<evidence type="ECO:0000256" key="3">
    <source>
        <dbReference type="ARBA" id="ARBA00022536"/>
    </source>
</evidence>
<dbReference type="InterPro" id="IPR045274">
    <property type="entry name" value="WAK-like"/>
</dbReference>
<evidence type="ECO:0000256" key="11">
    <source>
        <dbReference type="ARBA" id="ARBA00023180"/>
    </source>
</evidence>
<comment type="caution">
    <text evidence="12">Lacks conserved residue(s) required for the propagation of feature annotation.</text>
</comment>
<dbReference type="GO" id="GO:0004674">
    <property type="term" value="F:protein serine/threonine kinase activity"/>
    <property type="evidence" value="ECO:0007669"/>
    <property type="project" value="UniProtKB-KW"/>
</dbReference>
<dbReference type="GO" id="GO:0005509">
    <property type="term" value="F:calcium ion binding"/>
    <property type="evidence" value="ECO:0007669"/>
    <property type="project" value="InterPro"/>
</dbReference>
<dbReference type="InterPro" id="IPR025287">
    <property type="entry name" value="WAK_GUB"/>
</dbReference>
<dbReference type="Pfam" id="PF13947">
    <property type="entry name" value="GUB_WAK_bind"/>
    <property type="match status" value="1"/>
</dbReference>
<dbReference type="PROSITE" id="PS01187">
    <property type="entry name" value="EGF_CA"/>
    <property type="match status" value="1"/>
</dbReference>
<dbReference type="InterPro" id="IPR011009">
    <property type="entry name" value="Kinase-like_dom_sf"/>
</dbReference>